<dbReference type="STRING" id="763406.A0A1E3NFG1"/>
<dbReference type="GO" id="GO:0008419">
    <property type="term" value="F:RNA lariat debranching enzyme activity"/>
    <property type="evidence" value="ECO:0007669"/>
    <property type="project" value="EnsemblFungi"/>
</dbReference>
<evidence type="ECO:0000256" key="9">
    <source>
        <dbReference type="ARBA" id="ARBA00022833"/>
    </source>
</evidence>
<evidence type="ECO:0000256" key="2">
    <source>
        <dbReference type="ARBA" id="ARBA00001947"/>
    </source>
</evidence>
<dbReference type="GO" id="GO:0005634">
    <property type="term" value="C:nucleus"/>
    <property type="evidence" value="ECO:0007669"/>
    <property type="project" value="UniProtKB-SubCell"/>
</dbReference>
<reference evidence="14 15" key="1">
    <citation type="journal article" date="2016" name="Proc. Natl. Acad. Sci. U.S.A.">
        <title>Comparative genomics of biotechnologically important yeasts.</title>
        <authorList>
            <person name="Riley R."/>
            <person name="Haridas S."/>
            <person name="Wolfe K.H."/>
            <person name="Lopes M.R."/>
            <person name="Hittinger C.T."/>
            <person name="Goeker M."/>
            <person name="Salamov A.A."/>
            <person name="Wisecaver J.H."/>
            <person name="Long T.M."/>
            <person name="Calvey C.H."/>
            <person name="Aerts A.L."/>
            <person name="Barry K.W."/>
            <person name="Choi C."/>
            <person name="Clum A."/>
            <person name="Coughlan A.Y."/>
            <person name="Deshpande S."/>
            <person name="Douglass A.P."/>
            <person name="Hanson S.J."/>
            <person name="Klenk H.-P."/>
            <person name="LaButti K.M."/>
            <person name="Lapidus A."/>
            <person name="Lindquist E.A."/>
            <person name="Lipzen A.M."/>
            <person name="Meier-Kolthoff J.P."/>
            <person name="Ohm R.A."/>
            <person name="Otillar R.P."/>
            <person name="Pangilinan J.L."/>
            <person name="Peng Y."/>
            <person name="Rokas A."/>
            <person name="Rosa C.A."/>
            <person name="Scheuner C."/>
            <person name="Sibirny A.A."/>
            <person name="Slot J.C."/>
            <person name="Stielow J.B."/>
            <person name="Sun H."/>
            <person name="Kurtzman C.P."/>
            <person name="Blackwell M."/>
            <person name="Grigoriev I.V."/>
            <person name="Jeffries T.W."/>
        </authorList>
    </citation>
    <scope>NUCLEOTIDE SEQUENCE [LARGE SCALE GENOMIC DNA]</scope>
    <source>
        <strain evidence="14 15">NRRL Y-2026</strain>
    </source>
</reference>
<keyword evidence="8" id="KW-0378">Hydrolase</keyword>
<dbReference type="InterPro" id="IPR007708">
    <property type="entry name" value="DBR1_C"/>
</dbReference>
<dbReference type="GO" id="GO:0005506">
    <property type="term" value="F:iron ion binding"/>
    <property type="evidence" value="ECO:0007669"/>
    <property type="project" value="EnsemblFungi"/>
</dbReference>
<dbReference type="GO" id="GO:0006401">
    <property type="term" value="P:RNA catabolic process"/>
    <property type="evidence" value="ECO:0007669"/>
    <property type="project" value="EnsemblFungi"/>
</dbReference>
<dbReference type="GO" id="GO:0030145">
    <property type="term" value="F:manganese ion binding"/>
    <property type="evidence" value="ECO:0007669"/>
    <property type="project" value="EnsemblFungi"/>
</dbReference>
<comment type="similarity">
    <text evidence="5">Belongs to the lariat debranching enzyme family.</text>
</comment>
<dbReference type="Pfam" id="PF00149">
    <property type="entry name" value="Metallophos"/>
    <property type="match status" value="1"/>
</dbReference>
<evidence type="ECO:0000256" key="10">
    <source>
        <dbReference type="ARBA" id="ARBA00023004"/>
    </source>
</evidence>
<evidence type="ECO:0000256" key="8">
    <source>
        <dbReference type="ARBA" id="ARBA00022801"/>
    </source>
</evidence>
<dbReference type="GO" id="GO:0016074">
    <property type="term" value="P:sno(s)RNA metabolic process"/>
    <property type="evidence" value="ECO:0007669"/>
    <property type="project" value="EnsemblFungi"/>
</dbReference>
<dbReference type="GO" id="GO:0032197">
    <property type="term" value="P:retrotransposition"/>
    <property type="evidence" value="ECO:0007669"/>
    <property type="project" value="EnsemblFungi"/>
</dbReference>
<comment type="cofactor">
    <cofactor evidence="2">
        <name>Zn(2+)</name>
        <dbReference type="ChEBI" id="CHEBI:29105"/>
    </cofactor>
</comment>
<dbReference type="PANTHER" id="PTHR12849">
    <property type="entry name" value="RNA LARIAT DEBRANCHING ENZYME"/>
    <property type="match status" value="1"/>
</dbReference>
<keyword evidence="7" id="KW-0479">Metal-binding</keyword>
<comment type="cofactor">
    <cofactor evidence="3">
        <name>Fe(2+)</name>
        <dbReference type="ChEBI" id="CHEBI:29033"/>
    </cofactor>
</comment>
<sequence>MTKFMNKMRVAVEGCCHGCLDQIYRSISKKKVDLLIICGDFQSIRNRMDLQSMSVPDKYKKMGNFQDYYTGKKKAPVLTIFIGGNHEASNYLEELKYGGFVAPNIYYLGRTSVIWYKGLRIGGMSGVYWKKDFMNLAPQSYNFPYDRSTIRSIYHYRKDDYLKLYLMRKSNKMIMISHDWPEGIYDNGDVKKLLKNKPFFREDIKNHCLGSPFNMELLKVIQPNYWFSAHLHVRFVATINWDESFKSNETESKKRVGSAQALQESTKKACFDRIDEISNDEIVLDMDLENDHCDELKKEAPISNDEIVLDMDIANNHCDEVKEDVASTVNGNEIMLSMDINSSVSEKPTNFSDPLITATNGSTKFLALDKCLPRRNFLEVLDIALTDKNHLSTKDPKSPLYYDEEYISSLKVVEKHKMKLNELSYENLLSPPANFVGELNASKEYYLKEYQALSGSEYEALFKVSLKSFVKTASVNEKELKTFINPQTEAFVQNFLK</sequence>
<dbReference type="SUPFAM" id="SSF56300">
    <property type="entry name" value="Metallo-dependent phosphatases"/>
    <property type="match status" value="1"/>
</dbReference>
<keyword evidence="6" id="KW-0507">mRNA processing</keyword>
<evidence type="ECO:0000313" key="14">
    <source>
        <dbReference type="EMBL" id="ODQ44877.1"/>
    </source>
</evidence>
<dbReference type="InterPro" id="IPR029052">
    <property type="entry name" value="Metallo-depent_PP-like"/>
</dbReference>
<evidence type="ECO:0000259" key="13">
    <source>
        <dbReference type="SMART" id="SM01124"/>
    </source>
</evidence>
<dbReference type="GO" id="GO:0045292">
    <property type="term" value="P:mRNA cis splicing, via spliceosome"/>
    <property type="evidence" value="ECO:0007669"/>
    <property type="project" value="EnsemblFungi"/>
</dbReference>
<protein>
    <recommendedName>
        <fullName evidence="13">Lariat debranching enzyme C-terminal domain-containing protein</fullName>
    </recommendedName>
</protein>
<evidence type="ECO:0000256" key="6">
    <source>
        <dbReference type="ARBA" id="ARBA00022664"/>
    </source>
</evidence>
<accession>A0A1E3NFG1</accession>
<dbReference type="PANTHER" id="PTHR12849:SF0">
    <property type="entry name" value="LARIAT DEBRANCHING ENZYME"/>
    <property type="match status" value="1"/>
</dbReference>
<dbReference type="Gene3D" id="3.60.21.10">
    <property type="match status" value="1"/>
</dbReference>
<dbReference type="Pfam" id="PF05011">
    <property type="entry name" value="DBR1"/>
    <property type="match status" value="1"/>
</dbReference>
<dbReference type="CDD" id="cd00844">
    <property type="entry name" value="MPP_Dbr1_N"/>
    <property type="match status" value="1"/>
</dbReference>
<gene>
    <name evidence="14" type="ORF">PICMEDRAFT_154815</name>
</gene>
<dbReference type="AlphaFoldDB" id="A0A1E3NFG1"/>
<evidence type="ECO:0000256" key="7">
    <source>
        <dbReference type="ARBA" id="ARBA00022723"/>
    </source>
</evidence>
<keyword evidence="12" id="KW-0539">Nucleus</keyword>
<evidence type="ECO:0000256" key="12">
    <source>
        <dbReference type="ARBA" id="ARBA00023242"/>
    </source>
</evidence>
<dbReference type="GO" id="GO:0007124">
    <property type="term" value="P:pseudohyphal growth"/>
    <property type="evidence" value="ECO:0007669"/>
    <property type="project" value="EnsemblFungi"/>
</dbReference>
<comment type="cofactor">
    <cofactor evidence="1">
        <name>Mn(2+)</name>
        <dbReference type="ChEBI" id="CHEBI:29035"/>
    </cofactor>
</comment>
<dbReference type="InterPro" id="IPR041816">
    <property type="entry name" value="Dbr1_N"/>
</dbReference>
<evidence type="ECO:0000256" key="3">
    <source>
        <dbReference type="ARBA" id="ARBA00001954"/>
    </source>
</evidence>
<dbReference type="OrthoDB" id="407609at2759"/>
<dbReference type="EMBL" id="KV454005">
    <property type="protein sequence ID" value="ODQ44877.1"/>
    <property type="molecule type" value="Genomic_DNA"/>
</dbReference>
<evidence type="ECO:0000256" key="4">
    <source>
        <dbReference type="ARBA" id="ARBA00004123"/>
    </source>
</evidence>
<dbReference type="RefSeq" id="XP_019015990.1">
    <property type="nucleotide sequence ID" value="XM_019160843.1"/>
</dbReference>
<comment type="subcellular location">
    <subcellularLocation>
        <location evidence="4">Nucleus</location>
    </subcellularLocation>
</comment>
<dbReference type="Proteomes" id="UP000094455">
    <property type="component" value="Unassembled WGS sequence"/>
</dbReference>
<evidence type="ECO:0000256" key="11">
    <source>
        <dbReference type="ARBA" id="ARBA00023211"/>
    </source>
</evidence>
<name>A0A1E3NFG1_9ASCO</name>
<evidence type="ECO:0000256" key="5">
    <source>
        <dbReference type="ARBA" id="ARBA00006045"/>
    </source>
</evidence>
<keyword evidence="11" id="KW-0464">Manganese</keyword>
<proteinExistence type="inferred from homology"/>
<organism evidence="14 15">
    <name type="scientific">Pichia membranifaciens NRRL Y-2026</name>
    <dbReference type="NCBI Taxonomy" id="763406"/>
    <lineage>
        <taxon>Eukaryota</taxon>
        <taxon>Fungi</taxon>
        <taxon>Dikarya</taxon>
        <taxon>Ascomycota</taxon>
        <taxon>Saccharomycotina</taxon>
        <taxon>Pichiomycetes</taxon>
        <taxon>Pichiales</taxon>
        <taxon>Pichiaceae</taxon>
        <taxon>Pichia</taxon>
    </lineage>
</organism>
<keyword evidence="9" id="KW-0862">Zinc</keyword>
<dbReference type="InterPro" id="IPR004843">
    <property type="entry name" value="Calcineurin-like_PHP"/>
</dbReference>
<dbReference type="SMART" id="SM01124">
    <property type="entry name" value="DBR1"/>
    <property type="match status" value="1"/>
</dbReference>
<dbReference type="GO" id="GO:0008270">
    <property type="term" value="F:zinc ion binding"/>
    <property type="evidence" value="ECO:0007669"/>
    <property type="project" value="EnsemblFungi"/>
</dbReference>
<evidence type="ECO:0000313" key="15">
    <source>
        <dbReference type="Proteomes" id="UP000094455"/>
    </source>
</evidence>
<feature type="domain" description="Lariat debranching enzyme C-terminal" evidence="13">
    <location>
        <begin position="353"/>
        <end position="496"/>
    </location>
</feature>
<keyword evidence="15" id="KW-1185">Reference proteome</keyword>
<dbReference type="GeneID" id="30177530"/>
<keyword evidence="10" id="KW-0408">Iron</keyword>
<evidence type="ECO:0000256" key="1">
    <source>
        <dbReference type="ARBA" id="ARBA00001936"/>
    </source>
</evidence>